<evidence type="ECO:0000259" key="4">
    <source>
        <dbReference type="PROSITE" id="PS51462"/>
    </source>
</evidence>
<dbReference type="PROSITE" id="PS51462">
    <property type="entry name" value="NUDIX"/>
    <property type="match status" value="1"/>
</dbReference>
<evidence type="ECO:0000256" key="3">
    <source>
        <dbReference type="RuleBase" id="RU003476"/>
    </source>
</evidence>
<evidence type="ECO:0000256" key="1">
    <source>
        <dbReference type="ARBA" id="ARBA00001946"/>
    </source>
</evidence>
<dbReference type="RefSeq" id="WP_006207650.1">
    <property type="nucleotide sequence ID" value="NZ_ADHJ01000006.1"/>
</dbReference>
<dbReference type="Pfam" id="PF00293">
    <property type="entry name" value="NUDIX"/>
    <property type="match status" value="1"/>
</dbReference>
<sequence>MQLIRRITDSDILGGAPEYMDTVSRYGSRGVLVDDILNVAMMYMSKINLYKLPGGGINVGENIRDAFLREIKEETGYVAEIIHELGCIEEHKNKNNFMQYSYCFIAKAHKSYGNTMMLTDSESQLGMTVEWMAFEKALKVMDCSASNCNDYSTKFMILRDKIILEKAVNILSVIISEE</sequence>
<evidence type="ECO:0000313" key="6">
    <source>
        <dbReference type="Proteomes" id="UP000003094"/>
    </source>
</evidence>
<dbReference type="PANTHER" id="PTHR43046:SF15">
    <property type="entry name" value="MUTT_NUDIX FAMILY PROTEIN"/>
    <property type="match status" value="1"/>
</dbReference>
<dbReference type="AlphaFoldDB" id="A0A2R9T1E5"/>
<proteinExistence type="inferred from homology"/>
<dbReference type="Gene3D" id="3.90.79.10">
    <property type="entry name" value="Nucleoside Triphosphate Pyrophosphohydrolase"/>
    <property type="match status" value="1"/>
</dbReference>
<dbReference type="InterPro" id="IPR000086">
    <property type="entry name" value="NUDIX_hydrolase_dom"/>
</dbReference>
<dbReference type="EMBL" id="ADHJ01000006">
    <property type="protein sequence ID" value="EFU43407.1"/>
    <property type="molecule type" value="Genomic_DNA"/>
</dbReference>
<dbReference type="InterPro" id="IPR020476">
    <property type="entry name" value="Nudix_hydrolase"/>
</dbReference>
<dbReference type="PROSITE" id="PS00893">
    <property type="entry name" value="NUDIX_BOX"/>
    <property type="match status" value="1"/>
</dbReference>
<evidence type="ECO:0000256" key="2">
    <source>
        <dbReference type="ARBA" id="ARBA00022801"/>
    </source>
</evidence>
<accession>A0A2R9T1E5</accession>
<gene>
    <name evidence="5" type="ORF">PVOR_03590</name>
</gene>
<comment type="similarity">
    <text evidence="3">Belongs to the Nudix hydrolase family.</text>
</comment>
<dbReference type="Proteomes" id="UP000003094">
    <property type="component" value="Unassembled WGS sequence"/>
</dbReference>
<dbReference type="PRINTS" id="PR00502">
    <property type="entry name" value="NUDIXFAMILY"/>
</dbReference>
<dbReference type="InterPro" id="IPR020084">
    <property type="entry name" value="NUDIX_hydrolase_CS"/>
</dbReference>
<keyword evidence="2 3" id="KW-0378">Hydrolase</keyword>
<dbReference type="KEGG" id="pvo:PVOR_03590"/>
<organism evidence="5 6">
    <name type="scientific">Paenibacillus vortex V453</name>
    <dbReference type="NCBI Taxonomy" id="715225"/>
    <lineage>
        <taxon>Bacteria</taxon>
        <taxon>Bacillati</taxon>
        <taxon>Bacillota</taxon>
        <taxon>Bacilli</taxon>
        <taxon>Bacillales</taxon>
        <taxon>Paenibacillaceae</taxon>
        <taxon>Paenibacillus</taxon>
    </lineage>
</organism>
<dbReference type="SUPFAM" id="SSF55811">
    <property type="entry name" value="Nudix"/>
    <property type="match status" value="1"/>
</dbReference>
<dbReference type="InterPro" id="IPR015797">
    <property type="entry name" value="NUDIX_hydrolase-like_dom_sf"/>
</dbReference>
<dbReference type="GO" id="GO:0016787">
    <property type="term" value="F:hydrolase activity"/>
    <property type="evidence" value="ECO:0007669"/>
    <property type="project" value="UniProtKB-KW"/>
</dbReference>
<comment type="caution">
    <text evidence="5">The sequence shown here is derived from an EMBL/GenBank/DDBJ whole genome shotgun (WGS) entry which is preliminary data.</text>
</comment>
<evidence type="ECO:0000313" key="5">
    <source>
        <dbReference type="EMBL" id="EFU43407.1"/>
    </source>
</evidence>
<name>A0A2R9T1E5_9BACL</name>
<feature type="domain" description="Nudix hydrolase" evidence="4">
    <location>
        <begin position="1"/>
        <end position="156"/>
    </location>
</feature>
<reference evidence="5 6" key="1">
    <citation type="journal article" date="2010" name="BMC Genomics">
        <title>Genome sequence of the pattern forming Paenibacillus vortex bacterium reveals potential for thriving in complex environments.</title>
        <authorList>
            <person name="Sirota-Madi A."/>
            <person name="Olender T."/>
            <person name="Helman Y."/>
            <person name="Ingham C."/>
            <person name="Brainis I."/>
            <person name="Roth D."/>
            <person name="Hagi E."/>
            <person name="Brodsky L."/>
            <person name="Leshkowitz D."/>
            <person name="Galatenko V."/>
            <person name="Nikolaev V."/>
            <person name="Mugasimangalam R.C."/>
            <person name="Bransburg-Zabary S."/>
            <person name="Gutnick D.L."/>
            <person name="Lancet D."/>
            <person name="Ben-Jacob E."/>
        </authorList>
    </citation>
    <scope>NUCLEOTIDE SEQUENCE [LARGE SCALE GENOMIC DNA]</scope>
    <source>
        <strain evidence="5 6">V453</strain>
    </source>
</reference>
<dbReference type="PANTHER" id="PTHR43046">
    <property type="entry name" value="GDP-MANNOSE MANNOSYL HYDROLASE"/>
    <property type="match status" value="1"/>
</dbReference>
<dbReference type="CDD" id="cd02883">
    <property type="entry name" value="NUDIX_Hydrolase"/>
    <property type="match status" value="1"/>
</dbReference>
<keyword evidence="6" id="KW-1185">Reference proteome</keyword>
<protein>
    <submittedName>
        <fullName evidence="5">NUDIX hydrolase</fullName>
    </submittedName>
</protein>
<comment type="cofactor">
    <cofactor evidence="1">
        <name>Mg(2+)</name>
        <dbReference type="ChEBI" id="CHEBI:18420"/>
    </cofactor>
</comment>